<name>A0A2H3JPG4_WOLCO</name>
<proteinExistence type="predicted"/>
<keyword evidence="3" id="KW-1185">Reference proteome</keyword>
<accession>A0A2H3JPG4</accession>
<dbReference type="Proteomes" id="UP000218811">
    <property type="component" value="Unassembled WGS sequence"/>
</dbReference>
<evidence type="ECO:0000256" key="1">
    <source>
        <dbReference type="SAM" id="MobiDB-lite"/>
    </source>
</evidence>
<protein>
    <submittedName>
        <fullName evidence="2">Uncharacterized protein</fullName>
    </submittedName>
</protein>
<feature type="region of interest" description="Disordered" evidence="1">
    <location>
        <begin position="257"/>
        <end position="280"/>
    </location>
</feature>
<reference evidence="2 3" key="1">
    <citation type="journal article" date="2012" name="Science">
        <title>The Paleozoic origin of enzymatic lignin decomposition reconstructed from 31 fungal genomes.</title>
        <authorList>
            <person name="Floudas D."/>
            <person name="Binder M."/>
            <person name="Riley R."/>
            <person name="Barry K."/>
            <person name="Blanchette R.A."/>
            <person name="Henrissat B."/>
            <person name="Martinez A.T."/>
            <person name="Otillar R."/>
            <person name="Spatafora J.W."/>
            <person name="Yadav J.S."/>
            <person name="Aerts A."/>
            <person name="Benoit I."/>
            <person name="Boyd A."/>
            <person name="Carlson A."/>
            <person name="Copeland A."/>
            <person name="Coutinho P.M."/>
            <person name="de Vries R.P."/>
            <person name="Ferreira P."/>
            <person name="Findley K."/>
            <person name="Foster B."/>
            <person name="Gaskell J."/>
            <person name="Glotzer D."/>
            <person name="Gorecki P."/>
            <person name="Heitman J."/>
            <person name="Hesse C."/>
            <person name="Hori C."/>
            <person name="Igarashi K."/>
            <person name="Jurgens J.A."/>
            <person name="Kallen N."/>
            <person name="Kersten P."/>
            <person name="Kohler A."/>
            <person name="Kuees U."/>
            <person name="Kumar T.K.A."/>
            <person name="Kuo A."/>
            <person name="LaButti K."/>
            <person name="Larrondo L.F."/>
            <person name="Lindquist E."/>
            <person name="Ling A."/>
            <person name="Lombard V."/>
            <person name="Lucas S."/>
            <person name="Lundell T."/>
            <person name="Martin R."/>
            <person name="McLaughlin D.J."/>
            <person name="Morgenstern I."/>
            <person name="Morin E."/>
            <person name="Murat C."/>
            <person name="Nagy L.G."/>
            <person name="Nolan M."/>
            <person name="Ohm R.A."/>
            <person name="Patyshakuliyeva A."/>
            <person name="Rokas A."/>
            <person name="Ruiz-Duenas F.J."/>
            <person name="Sabat G."/>
            <person name="Salamov A."/>
            <person name="Samejima M."/>
            <person name="Schmutz J."/>
            <person name="Slot J.C."/>
            <person name="St John F."/>
            <person name="Stenlid J."/>
            <person name="Sun H."/>
            <person name="Sun S."/>
            <person name="Syed K."/>
            <person name="Tsang A."/>
            <person name="Wiebenga A."/>
            <person name="Young D."/>
            <person name="Pisabarro A."/>
            <person name="Eastwood D.C."/>
            <person name="Martin F."/>
            <person name="Cullen D."/>
            <person name="Grigoriev I.V."/>
            <person name="Hibbett D.S."/>
        </authorList>
    </citation>
    <scope>NUCLEOTIDE SEQUENCE [LARGE SCALE GENOMIC DNA]</scope>
    <source>
        <strain evidence="2 3">MD-104</strain>
    </source>
</reference>
<organism evidence="2 3">
    <name type="scientific">Wolfiporia cocos (strain MD-104)</name>
    <name type="common">Brown rot fungus</name>
    <dbReference type="NCBI Taxonomy" id="742152"/>
    <lineage>
        <taxon>Eukaryota</taxon>
        <taxon>Fungi</taxon>
        <taxon>Dikarya</taxon>
        <taxon>Basidiomycota</taxon>
        <taxon>Agaricomycotina</taxon>
        <taxon>Agaricomycetes</taxon>
        <taxon>Polyporales</taxon>
        <taxon>Phaeolaceae</taxon>
        <taxon>Wolfiporia</taxon>
    </lineage>
</organism>
<gene>
    <name evidence="2" type="ORF">WOLCODRAFT_144811</name>
</gene>
<feature type="region of interest" description="Disordered" evidence="1">
    <location>
        <begin position="936"/>
        <end position="955"/>
    </location>
</feature>
<dbReference type="EMBL" id="KB468157">
    <property type="protein sequence ID" value="PCH44076.1"/>
    <property type="molecule type" value="Genomic_DNA"/>
</dbReference>
<feature type="compositionally biased region" description="Polar residues" evidence="1">
    <location>
        <begin position="257"/>
        <end position="266"/>
    </location>
</feature>
<evidence type="ECO:0000313" key="3">
    <source>
        <dbReference type="Proteomes" id="UP000218811"/>
    </source>
</evidence>
<evidence type="ECO:0000313" key="2">
    <source>
        <dbReference type="EMBL" id="PCH44076.1"/>
    </source>
</evidence>
<dbReference type="AlphaFoldDB" id="A0A2H3JPG4"/>
<sequence>MALRLASWKQFEALLFCRPIAQTGDAAGTSGEISLSEFQYADSSKLGGSEYGCFILKECHSSLLGCAYPVSTAKGRWARLAGEPKIDVESEVLIYQADRQWWKRCQCRVSRRRRRRGAVWLIMDERLGQTARWGVASLVFGVIQQARAKEADASSRLQMQVVAGRTAHGSARRKTARAQVNGSTGINDDQQKRWCSNSRCRTSVHQVGVARYSQEKSRSEFRSVVLAGPPPVARILQVRDEIGGRIVRNVSLSSIPSGTRMSSRNLLPSGDKDRSGDPPAEGLAVLAAHLAPMAFRATCSDGLAPRRTGSSLRDISLAQTRSCHTSATAGGVPTDGQLSRFSALALSRPFCQARRPSLGRARARAGSMRPLQPSRMQILQPVRLAVEGSRRVADMQIRTNAARARSRLRPGRVLVTQRTRERDSSVCGRCTAGQVRGAALETAVGRHSAETARRDAEKDGRRGVAMLSIRARSAGDLRWPCPPVWRWRSGVECTADAGLEQLTCTAAGCLRAAWEPVSRRGAPGLYSAFVHCLDADADGEGAAASGAGHCSSSSHLLAARVGCVLRRLAGMLGALIAAIPASGSTWLLGSSPRCTQTEARSRRSDRFSRASGRFARGSQACSLFAWMPRMLWARHFVETRARERGLASRERCALPFADDWWTNNTAREMSWEWRLPPGDPASRFGVSATPYLQHCDDTPQATLAPEKTHQGGCAHSSVEGWSRMAIAVRVGTGAEKQTRRCWPGDCQGDSETELCCAAESEWWPDCRRGGDHDGYGCDERRDTGLGWHGPVRAQRQSPSRLASDRIAMQISLLSATASRPREAGQLCISGGPSCTAESQANATYLRLQKYQASRDPPEHYLTVLGGQGETANGKSVHELSRSLGAIRQPCLRSGALHQGIDPWTNPWARRGRCVAAQGAARMRVRAEAGAARLAAAAGEQGGRGESAPWSAAGTGASPRSPTLHFPLFFVPSALLLLIRGTLDGWSIALSRSAGAAFLASSDIPPRTNRLITKVDAPVKLVERLEVADPAWPAVASEYPLSSSPEFVAGAFAPW</sequence>